<evidence type="ECO:0000256" key="1">
    <source>
        <dbReference type="ARBA" id="ARBA00022491"/>
    </source>
</evidence>
<dbReference type="Pfam" id="PF13411">
    <property type="entry name" value="MerR_1"/>
    <property type="match status" value="1"/>
</dbReference>
<evidence type="ECO:0000313" key="6">
    <source>
        <dbReference type="EMBL" id="MBB6341955.1"/>
    </source>
</evidence>
<accession>A0A7X0BU96</accession>
<dbReference type="AlphaFoldDB" id="A0A7X0BU96"/>
<evidence type="ECO:0000259" key="5">
    <source>
        <dbReference type="PROSITE" id="PS50937"/>
    </source>
</evidence>
<dbReference type="Gene3D" id="1.10.1660.10">
    <property type="match status" value="1"/>
</dbReference>
<keyword evidence="3 6" id="KW-0238">DNA-binding</keyword>
<evidence type="ECO:0000313" key="7">
    <source>
        <dbReference type="Proteomes" id="UP000557193"/>
    </source>
</evidence>
<reference evidence="6 7" key="1">
    <citation type="submission" date="2020-08" db="EMBL/GenBank/DDBJ databases">
        <title>Functional genomics of gut bacteria from endangered species of beetles.</title>
        <authorList>
            <person name="Carlos-Shanley C."/>
        </authorList>
    </citation>
    <scope>NUCLEOTIDE SEQUENCE [LARGE SCALE GENOMIC DNA]</scope>
    <source>
        <strain evidence="6 7">S00202</strain>
    </source>
</reference>
<dbReference type="GO" id="GO:0003677">
    <property type="term" value="F:DNA binding"/>
    <property type="evidence" value="ECO:0007669"/>
    <property type="project" value="UniProtKB-KW"/>
</dbReference>
<protein>
    <submittedName>
        <fullName evidence="6">DNA-binding transcriptional MerR regulator</fullName>
    </submittedName>
</protein>
<dbReference type="InterPro" id="IPR009061">
    <property type="entry name" value="DNA-bd_dom_put_sf"/>
</dbReference>
<dbReference type="SUPFAM" id="SSF46955">
    <property type="entry name" value="Putative DNA-binding domain"/>
    <property type="match status" value="1"/>
</dbReference>
<evidence type="ECO:0000256" key="3">
    <source>
        <dbReference type="ARBA" id="ARBA00023125"/>
    </source>
</evidence>
<organism evidence="6 7">
    <name type="scientific">Pseudomonas fluvialis</name>
    <dbReference type="NCBI Taxonomy" id="1793966"/>
    <lineage>
        <taxon>Bacteria</taxon>
        <taxon>Pseudomonadati</taxon>
        <taxon>Pseudomonadota</taxon>
        <taxon>Gammaproteobacteria</taxon>
        <taxon>Pseudomonadales</taxon>
        <taxon>Pseudomonadaceae</taxon>
        <taxon>Pseudomonas</taxon>
    </lineage>
</organism>
<dbReference type="PRINTS" id="PR00040">
    <property type="entry name" value="HTHMERR"/>
</dbReference>
<keyword evidence="1" id="KW-0678">Repressor</keyword>
<dbReference type="EMBL" id="JACHLL010000003">
    <property type="protein sequence ID" value="MBB6341955.1"/>
    <property type="molecule type" value="Genomic_DNA"/>
</dbReference>
<dbReference type="PANTHER" id="PTHR30204">
    <property type="entry name" value="REDOX-CYCLING DRUG-SENSING TRANSCRIPTIONAL ACTIVATOR SOXR"/>
    <property type="match status" value="1"/>
</dbReference>
<dbReference type="Proteomes" id="UP000557193">
    <property type="component" value="Unassembled WGS sequence"/>
</dbReference>
<evidence type="ECO:0000256" key="2">
    <source>
        <dbReference type="ARBA" id="ARBA00023015"/>
    </source>
</evidence>
<comment type="caution">
    <text evidence="6">The sequence shown here is derived from an EMBL/GenBank/DDBJ whole genome shotgun (WGS) entry which is preliminary data.</text>
</comment>
<dbReference type="GO" id="GO:0003700">
    <property type="term" value="F:DNA-binding transcription factor activity"/>
    <property type="evidence" value="ECO:0007669"/>
    <property type="project" value="InterPro"/>
</dbReference>
<sequence>MYIGELARRSGATPKAIRLYEQLGLLGQIAREGCYRVYDAAQLQQVQLIRQAQRLGFSLAELAQALGSDPAQPDWRTLLDRIEAKRHEVLAEIARLRQLEHELGVVGEEIAGCLHGQPACEIDGA</sequence>
<keyword evidence="4" id="KW-0804">Transcription</keyword>
<dbReference type="InterPro" id="IPR047057">
    <property type="entry name" value="MerR_fam"/>
</dbReference>
<gene>
    <name evidence="6" type="ORF">HNP49_002123</name>
</gene>
<dbReference type="PANTHER" id="PTHR30204:SF69">
    <property type="entry name" value="MERR-FAMILY TRANSCRIPTIONAL REGULATOR"/>
    <property type="match status" value="1"/>
</dbReference>
<dbReference type="SMART" id="SM00422">
    <property type="entry name" value="HTH_MERR"/>
    <property type="match status" value="1"/>
</dbReference>
<evidence type="ECO:0000256" key="4">
    <source>
        <dbReference type="ARBA" id="ARBA00023163"/>
    </source>
</evidence>
<name>A0A7X0BU96_9PSED</name>
<keyword evidence="7" id="KW-1185">Reference proteome</keyword>
<proteinExistence type="predicted"/>
<dbReference type="PROSITE" id="PS50937">
    <property type="entry name" value="HTH_MERR_2"/>
    <property type="match status" value="1"/>
</dbReference>
<feature type="domain" description="HTH merR-type" evidence="5">
    <location>
        <begin position="1"/>
        <end position="68"/>
    </location>
</feature>
<dbReference type="InterPro" id="IPR000551">
    <property type="entry name" value="MerR-type_HTH_dom"/>
</dbReference>
<keyword evidence="2" id="KW-0805">Transcription regulation</keyword>
<dbReference type="RefSeq" id="WP_184683084.1">
    <property type="nucleotide sequence ID" value="NZ_JACHLL010000003.1"/>
</dbReference>